<dbReference type="RefSeq" id="WP_346762886.1">
    <property type="nucleotide sequence ID" value="NZ_JAUJEB010000033.1"/>
</dbReference>
<accession>A0ABT8LM83</accession>
<dbReference type="CDD" id="cd01651">
    <property type="entry name" value="RT_G2_intron"/>
    <property type="match status" value="1"/>
</dbReference>
<dbReference type="PANTHER" id="PTHR34047:SF3">
    <property type="entry name" value="BLR2052 PROTEIN"/>
    <property type="match status" value="1"/>
</dbReference>
<evidence type="ECO:0000313" key="4">
    <source>
        <dbReference type="Proteomes" id="UP001172083"/>
    </source>
</evidence>
<feature type="domain" description="Reverse transcriptase" evidence="2">
    <location>
        <begin position="50"/>
        <end position="289"/>
    </location>
</feature>
<dbReference type="InterPro" id="IPR043502">
    <property type="entry name" value="DNA/RNA_pol_sf"/>
</dbReference>
<keyword evidence="4" id="KW-1185">Reference proteome</keyword>
<dbReference type="InterPro" id="IPR051083">
    <property type="entry name" value="GrpII_Intron_Splice-Mob/Def"/>
</dbReference>
<sequence length="415" mass="48222">MNIATKSQPVEYYRVAQAYRTVRKGGQSAGVDKQSMEGFERNLNGNLYKLWNRLSSGSYMPPPVREHEIPKTAGQMRKLGIPTITDRIAQRVVKDYMEPKLERVFHSSSYGYRPHKNAHQALRACTENSRRYSWVIDLDIKGFFDNLDHELLLQAVRHHFKESWVLLYVGRWLKAPQVGKGGVSRMRTQGTPQGGVISPLLANLFLHYALDEWLRIHYAGIKFERYADDCVLHCNSQLEAVRLLAKLKERLGSLGLALQESKTKIVYCKCTGRGEGYPEVSFTFLGHYFRPYKSRNRSGRNFLSFGPEIGKSASKRIIAELRRMQIHKRTWMSVEQLAQELNPKLQGWISYYRTYGGNKFKYILHQLNIRLLKWVRWRHKLKNSVGKVIDKMLAYYGANPKLFAHWKMGIKPIRV</sequence>
<organism evidence="3 4">
    <name type="scientific">Agaribacillus aureus</name>
    <dbReference type="NCBI Taxonomy" id="3051825"/>
    <lineage>
        <taxon>Bacteria</taxon>
        <taxon>Pseudomonadati</taxon>
        <taxon>Bacteroidota</taxon>
        <taxon>Cytophagia</taxon>
        <taxon>Cytophagales</taxon>
        <taxon>Splendidivirgaceae</taxon>
        <taxon>Agaribacillus</taxon>
    </lineage>
</organism>
<dbReference type="NCBIfam" id="TIGR04416">
    <property type="entry name" value="group_II_RT_mat"/>
    <property type="match status" value="1"/>
</dbReference>
<name>A0ABT8LM83_9BACT</name>
<dbReference type="InterPro" id="IPR030931">
    <property type="entry name" value="Group_II_RT_mat"/>
</dbReference>
<dbReference type="SUPFAM" id="SSF56672">
    <property type="entry name" value="DNA/RNA polymerases"/>
    <property type="match status" value="1"/>
</dbReference>
<proteinExistence type="inferred from homology"/>
<gene>
    <name evidence="3" type="primary">ltrA</name>
    <name evidence="3" type="ORF">QQ020_36095</name>
</gene>
<keyword evidence="3" id="KW-0808">Transferase</keyword>
<comment type="similarity">
    <text evidence="1">Belongs to the bacterial reverse transcriptase family.</text>
</comment>
<evidence type="ECO:0000259" key="2">
    <source>
        <dbReference type="PROSITE" id="PS50878"/>
    </source>
</evidence>
<evidence type="ECO:0000256" key="1">
    <source>
        <dbReference type="ARBA" id="ARBA00034120"/>
    </source>
</evidence>
<dbReference type="Pfam" id="PF08388">
    <property type="entry name" value="GIIM"/>
    <property type="match status" value="1"/>
</dbReference>
<dbReference type="EMBL" id="JAUJEB010000033">
    <property type="protein sequence ID" value="MDN5217551.1"/>
    <property type="molecule type" value="Genomic_DNA"/>
</dbReference>
<comment type="caution">
    <text evidence="3">The sequence shown here is derived from an EMBL/GenBank/DDBJ whole genome shotgun (WGS) entry which is preliminary data.</text>
</comment>
<dbReference type="EC" id="2.7.7.49" evidence="3"/>
<protein>
    <submittedName>
        <fullName evidence="3">Group II intron reverse transcriptase/maturase</fullName>
        <ecNumber evidence="3">2.7.7.49</ecNumber>
    </submittedName>
</protein>
<dbReference type="InterPro" id="IPR013597">
    <property type="entry name" value="Mat_intron_G2"/>
</dbReference>
<keyword evidence="3" id="KW-0548">Nucleotidyltransferase</keyword>
<evidence type="ECO:0000313" key="3">
    <source>
        <dbReference type="EMBL" id="MDN5217551.1"/>
    </source>
</evidence>
<keyword evidence="3" id="KW-0695">RNA-directed DNA polymerase</keyword>
<dbReference type="InterPro" id="IPR000477">
    <property type="entry name" value="RT_dom"/>
</dbReference>
<dbReference type="PANTHER" id="PTHR34047">
    <property type="entry name" value="NUCLEAR INTRON MATURASE 1, MITOCHONDRIAL-RELATED"/>
    <property type="match status" value="1"/>
</dbReference>
<dbReference type="PROSITE" id="PS50878">
    <property type="entry name" value="RT_POL"/>
    <property type="match status" value="1"/>
</dbReference>
<dbReference type="GO" id="GO:0003964">
    <property type="term" value="F:RNA-directed DNA polymerase activity"/>
    <property type="evidence" value="ECO:0007669"/>
    <property type="project" value="UniProtKB-KW"/>
</dbReference>
<dbReference type="Pfam" id="PF00078">
    <property type="entry name" value="RVT_1"/>
    <property type="match status" value="1"/>
</dbReference>
<dbReference type="Proteomes" id="UP001172083">
    <property type="component" value="Unassembled WGS sequence"/>
</dbReference>
<reference evidence="3" key="1">
    <citation type="submission" date="2023-06" db="EMBL/GenBank/DDBJ databases">
        <title>Genomic of Agaribacillus aureum.</title>
        <authorList>
            <person name="Wang G."/>
        </authorList>
    </citation>
    <scope>NUCLEOTIDE SEQUENCE</scope>
    <source>
        <strain evidence="3">BMA12</strain>
    </source>
</reference>